<gene>
    <name evidence="2" type="primary">LOC115626186</name>
</gene>
<organism evidence="1 2">
    <name type="scientific">Drosophila lebanonensis</name>
    <name type="common">Fruit fly</name>
    <name type="synonym">Scaptodrosophila lebanonensis</name>
    <dbReference type="NCBI Taxonomy" id="7225"/>
    <lineage>
        <taxon>Eukaryota</taxon>
        <taxon>Metazoa</taxon>
        <taxon>Ecdysozoa</taxon>
        <taxon>Arthropoda</taxon>
        <taxon>Hexapoda</taxon>
        <taxon>Insecta</taxon>
        <taxon>Pterygota</taxon>
        <taxon>Neoptera</taxon>
        <taxon>Endopterygota</taxon>
        <taxon>Diptera</taxon>
        <taxon>Brachycera</taxon>
        <taxon>Muscomorpha</taxon>
        <taxon>Ephydroidea</taxon>
        <taxon>Drosophilidae</taxon>
        <taxon>Scaptodrosophila</taxon>
    </lineage>
</organism>
<evidence type="ECO:0000313" key="1">
    <source>
        <dbReference type="Proteomes" id="UP000504634"/>
    </source>
</evidence>
<dbReference type="GeneID" id="115626186"/>
<sequence>MIPLAFNLVKREAFEGIWHQYAVYPDYLQEKCTEHFFHDYQYWMHFAQTDFENILVQYYCYEFKTYLMGRQHMKSISIFVRDRDLSQKTLNIVSNAIKRNFKFPMRLLNYTDTSFCTELELKIAEVRA</sequence>
<protein>
    <submittedName>
        <fullName evidence="2">Uncharacterized protein LOC115626186</fullName>
    </submittedName>
</protein>
<dbReference type="RefSeq" id="XP_030377324.1">
    <property type="nucleotide sequence ID" value="XM_030521464.1"/>
</dbReference>
<proteinExistence type="predicted"/>
<dbReference type="InterPro" id="IPR012674">
    <property type="entry name" value="Calycin"/>
</dbReference>
<dbReference type="Gene3D" id="2.40.128.20">
    <property type="match status" value="1"/>
</dbReference>
<evidence type="ECO:0000313" key="2">
    <source>
        <dbReference type="RefSeq" id="XP_030377324.1"/>
    </source>
</evidence>
<keyword evidence="1" id="KW-1185">Reference proteome</keyword>
<name>A0A6J2TMS1_DROLE</name>
<reference evidence="2" key="1">
    <citation type="submission" date="2025-08" db="UniProtKB">
        <authorList>
            <consortium name="RefSeq"/>
        </authorList>
    </citation>
    <scope>IDENTIFICATION</scope>
    <source>
        <strain evidence="2">11010-0011.00</strain>
        <tissue evidence="2">Whole body</tissue>
    </source>
</reference>
<dbReference type="Proteomes" id="UP000504634">
    <property type="component" value="Unplaced"/>
</dbReference>
<dbReference type="SUPFAM" id="SSF50814">
    <property type="entry name" value="Lipocalins"/>
    <property type="match status" value="1"/>
</dbReference>
<accession>A0A6J2TMS1</accession>
<dbReference type="OrthoDB" id="7839517at2759"/>
<dbReference type="AlphaFoldDB" id="A0A6J2TMS1"/>